<evidence type="ECO:0000313" key="7">
    <source>
        <dbReference type="EMBL" id="HJB11278.1"/>
    </source>
</evidence>
<feature type="transmembrane region" description="Helical" evidence="6">
    <location>
        <begin position="161"/>
        <end position="183"/>
    </location>
</feature>
<sequence length="499" mass="51293">MSSGIIAPPSSPQRSLATDRLGVAAVVFFIATAATPMTVVAGVVTTGFAMTGLVGIPVAFLAIGAVLMLFSVGYVAMSRYVTNAGAFYAYIARGIGKPFGVGAAWIALVAYNALQVGLYGLLGASSTPLLSQWFGLDVPWWLVALIVWAFVAVLGQQAVDVNGAVLAVLLAAEVGIIALLSVSNVLHPGQGQVSFEALSPGELIGPGAGAILGLAVLGFIGFEAATVYAEESRDPHRTVPRATYISVAALALLYTLASWAMTVATGPGGIVDASRQEDIGLIFGLAETQLGVTVANIAHVLLVTSIVAAAVSFHNTVARYMFSLGREGVLPVALGRTSMRSSSPQAASMTQSVIGLTVIVIFAATGMDPLVQLFFYGGTSGGLGVLMLITITAAGVLRFFVQNTIMESRWRHRIAPLAAIVVLALVLAAAIVNFKDLLGTPPGSALPWLVPTLYVVIGLAGVLWGLVLSRSRPQVYSSIGGGTGCAETRVPRAAANGAS</sequence>
<dbReference type="Pfam" id="PF13520">
    <property type="entry name" value="AA_permease_2"/>
    <property type="match status" value="1"/>
</dbReference>
<organism evidence="7 8">
    <name type="scientific">Candidatus Brachybacterium merdavium</name>
    <dbReference type="NCBI Taxonomy" id="2838513"/>
    <lineage>
        <taxon>Bacteria</taxon>
        <taxon>Bacillati</taxon>
        <taxon>Actinomycetota</taxon>
        <taxon>Actinomycetes</taxon>
        <taxon>Micrococcales</taxon>
        <taxon>Dermabacteraceae</taxon>
        <taxon>Brachybacterium</taxon>
    </lineage>
</organism>
<dbReference type="AlphaFoldDB" id="A0A9D2LES5"/>
<feature type="transmembrane region" description="Helical" evidence="6">
    <location>
        <begin position="290"/>
        <end position="313"/>
    </location>
</feature>
<feature type="transmembrane region" description="Helical" evidence="6">
    <location>
        <begin position="242"/>
        <end position="261"/>
    </location>
</feature>
<feature type="transmembrane region" description="Helical" evidence="6">
    <location>
        <begin position="413"/>
        <end position="434"/>
    </location>
</feature>
<feature type="transmembrane region" description="Helical" evidence="6">
    <location>
        <begin position="203"/>
        <end position="222"/>
    </location>
</feature>
<comment type="subcellular location">
    <subcellularLocation>
        <location evidence="1">Cell membrane</location>
        <topology evidence="1">Multi-pass membrane protein</topology>
    </subcellularLocation>
</comment>
<evidence type="ECO:0000256" key="5">
    <source>
        <dbReference type="ARBA" id="ARBA00023136"/>
    </source>
</evidence>
<feature type="transmembrane region" description="Helical" evidence="6">
    <location>
        <begin position="21"/>
        <end position="44"/>
    </location>
</feature>
<proteinExistence type="predicted"/>
<keyword evidence="4 6" id="KW-1133">Transmembrane helix</keyword>
<keyword evidence="2" id="KW-1003">Cell membrane</keyword>
<feature type="transmembrane region" description="Helical" evidence="6">
    <location>
        <begin position="98"/>
        <end position="118"/>
    </location>
</feature>
<dbReference type="InterPro" id="IPR002293">
    <property type="entry name" value="AA/rel_permease1"/>
</dbReference>
<feature type="transmembrane region" description="Helical" evidence="6">
    <location>
        <begin position="138"/>
        <end position="154"/>
    </location>
</feature>
<dbReference type="GO" id="GO:0022857">
    <property type="term" value="F:transmembrane transporter activity"/>
    <property type="evidence" value="ECO:0007669"/>
    <property type="project" value="InterPro"/>
</dbReference>
<evidence type="ECO:0000256" key="6">
    <source>
        <dbReference type="SAM" id="Phobius"/>
    </source>
</evidence>
<reference evidence="7" key="1">
    <citation type="journal article" date="2021" name="PeerJ">
        <title>Extensive microbial diversity within the chicken gut microbiome revealed by metagenomics and culture.</title>
        <authorList>
            <person name="Gilroy R."/>
            <person name="Ravi A."/>
            <person name="Getino M."/>
            <person name="Pursley I."/>
            <person name="Horton D.L."/>
            <person name="Alikhan N.F."/>
            <person name="Baker D."/>
            <person name="Gharbi K."/>
            <person name="Hall N."/>
            <person name="Watson M."/>
            <person name="Adriaenssens E.M."/>
            <person name="Foster-Nyarko E."/>
            <person name="Jarju S."/>
            <person name="Secka A."/>
            <person name="Antonio M."/>
            <person name="Oren A."/>
            <person name="Chaudhuri R.R."/>
            <person name="La Ragione R."/>
            <person name="Hildebrand F."/>
            <person name="Pallen M.J."/>
        </authorList>
    </citation>
    <scope>NUCLEOTIDE SEQUENCE</scope>
    <source>
        <strain evidence="7">ChiHjej13B12-24818</strain>
    </source>
</reference>
<gene>
    <name evidence="7" type="ORF">H9786_12255</name>
</gene>
<accession>A0A9D2LES5</accession>
<name>A0A9D2LES5_9MICO</name>
<dbReference type="PANTHER" id="PTHR42770:SF16">
    <property type="entry name" value="AMINO ACID PERMEASE"/>
    <property type="match status" value="1"/>
</dbReference>
<feature type="transmembrane region" description="Helical" evidence="6">
    <location>
        <begin position="373"/>
        <end position="401"/>
    </location>
</feature>
<reference evidence="7" key="2">
    <citation type="submission" date="2021-04" db="EMBL/GenBank/DDBJ databases">
        <authorList>
            <person name="Gilroy R."/>
        </authorList>
    </citation>
    <scope>NUCLEOTIDE SEQUENCE</scope>
    <source>
        <strain evidence="7">ChiHjej13B12-24818</strain>
    </source>
</reference>
<protein>
    <submittedName>
        <fullName evidence="7">APC family permease</fullName>
    </submittedName>
</protein>
<evidence type="ECO:0000313" key="8">
    <source>
        <dbReference type="Proteomes" id="UP000823823"/>
    </source>
</evidence>
<dbReference type="PANTHER" id="PTHR42770">
    <property type="entry name" value="AMINO ACID TRANSPORTER-RELATED"/>
    <property type="match status" value="1"/>
</dbReference>
<feature type="transmembrane region" description="Helical" evidence="6">
    <location>
        <begin position="446"/>
        <end position="468"/>
    </location>
</feature>
<evidence type="ECO:0000256" key="4">
    <source>
        <dbReference type="ARBA" id="ARBA00022989"/>
    </source>
</evidence>
<dbReference type="Gene3D" id="1.20.1740.10">
    <property type="entry name" value="Amino acid/polyamine transporter I"/>
    <property type="match status" value="1"/>
</dbReference>
<dbReference type="PIRSF" id="PIRSF006060">
    <property type="entry name" value="AA_transporter"/>
    <property type="match status" value="1"/>
</dbReference>
<dbReference type="GO" id="GO:0005886">
    <property type="term" value="C:plasma membrane"/>
    <property type="evidence" value="ECO:0007669"/>
    <property type="project" value="UniProtKB-SubCell"/>
</dbReference>
<keyword evidence="3 6" id="KW-0812">Transmembrane</keyword>
<dbReference type="Proteomes" id="UP000823823">
    <property type="component" value="Unassembled WGS sequence"/>
</dbReference>
<evidence type="ECO:0000256" key="2">
    <source>
        <dbReference type="ARBA" id="ARBA00022475"/>
    </source>
</evidence>
<comment type="caution">
    <text evidence="7">The sequence shown here is derived from an EMBL/GenBank/DDBJ whole genome shotgun (WGS) entry which is preliminary data.</text>
</comment>
<evidence type="ECO:0000256" key="3">
    <source>
        <dbReference type="ARBA" id="ARBA00022692"/>
    </source>
</evidence>
<dbReference type="EMBL" id="DWZH01000094">
    <property type="protein sequence ID" value="HJB11278.1"/>
    <property type="molecule type" value="Genomic_DNA"/>
</dbReference>
<feature type="transmembrane region" description="Helical" evidence="6">
    <location>
        <begin position="346"/>
        <end position="367"/>
    </location>
</feature>
<evidence type="ECO:0000256" key="1">
    <source>
        <dbReference type="ARBA" id="ARBA00004651"/>
    </source>
</evidence>
<keyword evidence="5 6" id="KW-0472">Membrane</keyword>
<dbReference type="InterPro" id="IPR050367">
    <property type="entry name" value="APC_superfamily"/>
</dbReference>
<feature type="transmembrane region" description="Helical" evidence="6">
    <location>
        <begin position="56"/>
        <end position="77"/>
    </location>
</feature>